<protein>
    <submittedName>
        <fullName evidence="1">Uncharacterized protein</fullName>
    </submittedName>
</protein>
<reference evidence="1 2" key="1">
    <citation type="journal article" date="2019" name="Emerg. Microbes Infect.">
        <title>Comprehensive subspecies identification of 175 nontuberculous mycobacteria species based on 7547 genomic profiles.</title>
        <authorList>
            <person name="Matsumoto Y."/>
            <person name="Kinjo T."/>
            <person name="Motooka D."/>
            <person name="Nabeya D."/>
            <person name="Jung N."/>
            <person name="Uechi K."/>
            <person name="Horii T."/>
            <person name="Iida T."/>
            <person name="Fujita J."/>
            <person name="Nakamura S."/>
        </authorList>
    </citation>
    <scope>NUCLEOTIDE SEQUENCE [LARGE SCALE GENOMIC DNA]</scope>
    <source>
        <strain evidence="1 2">JCM 12657</strain>
    </source>
</reference>
<proteinExistence type="predicted"/>
<dbReference type="KEGG" id="msho:MSHO_07850"/>
<name>A0A7I7L716_9MYCO</name>
<dbReference type="EMBL" id="AP022572">
    <property type="protein sequence ID" value="BBX55440.1"/>
    <property type="molecule type" value="Genomic_DNA"/>
</dbReference>
<dbReference type="Proteomes" id="UP000467164">
    <property type="component" value="Chromosome"/>
</dbReference>
<accession>A0A7I7L716</accession>
<evidence type="ECO:0000313" key="1">
    <source>
        <dbReference type="EMBL" id="BBX55440.1"/>
    </source>
</evidence>
<keyword evidence="2" id="KW-1185">Reference proteome</keyword>
<organism evidence="1 2">
    <name type="scientific">Mycobacterium shottsii</name>
    <dbReference type="NCBI Taxonomy" id="133549"/>
    <lineage>
        <taxon>Bacteria</taxon>
        <taxon>Bacillati</taxon>
        <taxon>Actinomycetota</taxon>
        <taxon>Actinomycetes</taxon>
        <taxon>Mycobacteriales</taxon>
        <taxon>Mycobacteriaceae</taxon>
        <taxon>Mycobacterium</taxon>
        <taxon>Mycobacterium ulcerans group</taxon>
    </lineage>
</organism>
<sequence>MLTHSTSDVQQLTALTLANPDDPQVAITAYSKRVQTMRDYANNINEASLWGKALHLVELDATIVELWSQTVSHPPPTGIDQGQISRVEEQFVQAYQRYNDEHDRTAAELLAKCPRQDD</sequence>
<dbReference type="AlphaFoldDB" id="A0A7I7L716"/>
<evidence type="ECO:0000313" key="2">
    <source>
        <dbReference type="Proteomes" id="UP000467164"/>
    </source>
</evidence>
<gene>
    <name evidence="1" type="ORF">MSHO_07850</name>
</gene>